<feature type="region of interest" description="Disordered" evidence="1">
    <location>
        <begin position="27"/>
        <end position="99"/>
    </location>
</feature>
<dbReference type="RefSeq" id="WP_110628787.1">
    <property type="nucleotide sequence ID" value="NZ_CP029788.1"/>
</dbReference>
<dbReference type="EMBL" id="CP029788">
    <property type="protein sequence ID" value="AWT43875.1"/>
    <property type="molecule type" value="Genomic_DNA"/>
</dbReference>
<reference evidence="3 4" key="1">
    <citation type="submission" date="2018-06" db="EMBL/GenBank/DDBJ databases">
        <title>The complete genome sequence of a nosiheptide producer Streptomyces actuosus ATCC 25421: deducing the ability of producing a new class III lantibiotics.</title>
        <authorList>
            <person name="Liu W."/>
            <person name="Sun F."/>
            <person name="Hu Y."/>
        </authorList>
    </citation>
    <scope>NUCLEOTIDE SEQUENCE [LARGE SCALE GENOMIC DNA]</scope>
    <source>
        <strain evidence="3 4">ATCC 25421</strain>
    </source>
</reference>
<evidence type="ECO:0008006" key="5">
    <source>
        <dbReference type="Google" id="ProtNLM"/>
    </source>
</evidence>
<protein>
    <recommendedName>
        <fullName evidence="5">Secreted protein</fullName>
    </recommendedName>
</protein>
<dbReference type="Proteomes" id="UP000247634">
    <property type="component" value="Chromosome"/>
</dbReference>
<evidence type="ECO:0000313" key="3">
    <source>
        <dbReference type="EMBL" id="AWT43875.1"/>
    </source>
</evidence>
<evidence type="ECO:0000313" key="4">
    <source>
        <dbReference type="Proteomes" id="UP000247634"/>
    </source>
</evidence>
<feature type="chain" id="PRO_5016106638" description="Secreted protein" evidence="2">
    <location>
        <begin position="31"/>
        <end position="191"/>
    </location>
</feature>
<feature type="compositionally biased region" description="Low complexity" evidence="1">
    <location>
        <begin position="41"/>
        <end position="52"/>
    </location>
</feature>
<evidence type="ECO:0000256" key="1">
    <source>
        <dbReference type="SAM" id="MobiDB-lite"/>
    </source>
</evidence>
<sequence length="191" mass="19677">MQRWGHNFRFLAVSALVVLALTGFSTGSHGSTGGSGKTGKSKSSTSRGSKSRSGGGGGCSSSSQDHDTSHDDTYDDNYGDDAAGGTTTGTETATATATGMPPQDAIVTLVSCASKKRPYATVQLHNPNDQDGTFDLTISFLDAKGRLLDAETDDVDVPANETVTVKEYVGGKAAPKVTRCKVPDLAQPANS</sequence>
<proteinExistence type="predicted"/>
<gene>
    <name evidence="3" type="ORF">DMT42_17175</name>
</gene>
<keyword evidence="2" id="KW-0732">Signal</keyword>
<accession>A0A2U9P463</accession>
<organism evidence="3 4">
    <name type="scientific">Streptomyces actuosus</name>
    <dbReference type="NCBI Taxonomy" id="1885"/>
    <lineage>
        <taxon>Bacteria</taxon>
        <taxon>Bacillati</taxon>
        <taxon>Actinomycetota</taxon>
        <taxon>Actinomycetes</taxon>
        <taxon>Kitasatosporales</taxon>
        <taxon>Streptomycetaceae</taxon>
        <taxon>Streptomyces</taxon>
    </lineage>
</organism>
<dbReference type="AlphaFoldDB" id="A0A2U9P463"/>
<name>A0A2U9P463_STRAS</name>
<feature type="compositionally biased region" description="Low complexity" evidence="1">
    <location>
        <begin position="80"/>
        <end position="99"/>
    </location>
</feature>
<evidence type="ECO:0000256" key="2">
    <source>
        <dbReference type="SAM" id="SignalP"/>
    </source>
</evidence>
<dbReference type="KEGG" id="sact:DMT42_17175"/>
<dbReference type="OrthoDB" id="4334411at2"/>
<keyword evidence="4" id="KW-1185">Reference proteome</keyword>
<feature type="signal peptide" evidence="2">
    <location>
        <begin position="1"/>
        <end position="30"/>
    </location>
</feature>